<protein>
    <submittedName>
        <fullName evidence="1">Uncharacterized protein</fullName>
    </submittedName>
</protein>
<name>A0A6J5MK17_9CAUD</name>
<gene>
    <name evidence="1" type="ORF">UFOVP495_6</name>
</gene>
<proteinExistence type="predicted"/>
<evidence type="ECO:0000313" key="1">
    <source>
        <dbReference type="EMBL" id="CAB4146391.1"/>
    </source>
</evidence>
<dbReference type="EMBL" id="LR796465">
    <property type="protein sequence ID" value="CAB4146391.1"/>
    <property type="molecule type" value="Genomic_DNA"/>
</dbReference>
<organism evidence="1">
    <name type="scientific">uncultured Caudovirales phage</name>
    <dbReference type="NCBI Taxonomy" id="2100421"/>
    <lineage>
        <taxon>Viruses</taxon>
        <taxon>Duplodnaviria</taxon>
        <taxon>Heunggongvirae</taxon>
        <taxon>Uroviricota</taxon>
        <taxon>Caudoviricetes</taxon>
        <taxon>Peduoviridae</taxon>
        <taxon>Maltschvirus</taxon>
        <taxon>Maltschvirus maltsch</taxon>
    </lineage>
</organism>
<reference evidence="1" key="1">
    <citation type="submission" date="2020-04" db="EMBL/GenBank/DDBJ databases">
        <authorList>
            <person name="Chiriac C."/>
            <person name="Salcher M."/>
            <person name="Ghai R."/>
            <person name="Kavagutti S V."/>
        </authorList>
    </citation>
    <scope>NUCLEOTIDE SEQUENCE</scope>
</reference>
<sequence>MAKNNNKAETEKSLENIKSKLHDSLTIQENDTIVTRQIKQNILQKVGEENIDLISFVDILDNKITILLSENNDKEKNQKIEDFFYDKTTNPHSRRIFENRMVEVLILPDPNIRRYIDYVLNTRTKN</sequence>
<accession>A0A6J5MK17</accession>